<gene>
    <name evidence="2" type="ORF">AADEFJLK_03142</name>
</gene>
<evidence type="ECO:0000259" key="1">
    <source>
        <dbReference type="Pfam" id="PF18974"/>
    </source>
</evidence>
<dbReference type="Pfam" id="PF18974">
    <property type="entry name" value="DUF5710"/>
    <property type="match status" value="1"/>
</dbReference>
<evidence type="ECO:0000313" key="2">
    <source>
        <dbReference type="EMBL" id="POZ51179.1"/>
    </source>
</evidence>
<reference evidence="2 3" key="1">
    <citation type="submission" date="2017-11" db="EMBL/GenBank/DDBJ databases">
        <title>Draft Genome Sequence of Methylobacter psychrotolerans Sph1T, an Obligate Methanotroph from Low-Temperature Environments.</title>
        <authorList>
            <person name="Oshkin I.Y."/>
            <person name="Miroshnikov K."/>
            <person name="Belova S.E."/>
            <person name="Korzhenkov A."/>
            <person name="Toshchakov S.V."/>
            <person name="Dedysh S.N."/>
        </authorList>
    </citation>
    <scope>NUCLEOTIDE SEQUENCE [LARGE SCALE GENOMIC DNA]</scope>
    <source>
        <strain evidence="2 3">Sph1</strain>
    </source>
</reference>
<evidence type="ECO:0000313" key="3">
    <source>
        <dbReference type="Proteomes" id="UP000237423"/>
    </source>
</evidence>
<name>A0A2S5CK28_9GAMM</name>
<proteinExistence type="predicted"/>
<comment type="caution">
    <text evidence="2">The sequence shown here is derived from an EMBL/GenBank/DDBJ whole genome shotgun (WGS) entry which is preliminary data.</text>
</comment>
<dbReference type="Proteomes" id="UP000237423">
    <property type="component" value="Unassembled WGS sequence"/>
</dbReference>
<dbReference type="InterPro" id="IPR043764">
    <property type="entry name" value="DUF5710"/>
</dbReference>
<sequence length="222" mass="26177">MNTNINNKTVSTKVYLNVPYSRKDEAKNMGAKWDPDFKSWYMLENNRNFDKLTLLFPDIILIGEDRTFGGNQLFVDLIPKSCWFTNVRYCIAEDDWNRLRKIIYQRANNVCECCGELNGKWLEAHERWSYDDKNKIQKLERLIALCKDCHTSTHLGYAQIKGLGEYAVQHLQKVTGFNNKQLQEHIDRAFETWRERSVNEYTLDLRLITNSGIKLNFPIRNA</sequence>
<dbReference type="AlphaFoldDB" id="A0A2S5CK28"/>
<protein>
    <recommendedName>
        <fullName evidence="1">DUF5710 domain-containing protein</fullName>
    </recommendedName>
</protein>
<organism evidence="2 3">
    <name type="scientific">Methylovulum psychrotolerans</name>
    <dbReference type="NCBI Taxonomy" id="1704499"/>
    <lineage>
        <taxon>Bacteria</taxon>
        <taxon>Pseudomonadati</taxon>
        <taxon>Pseudomonadota</taxon>
        <taxon>Gammaproteobacteria</taxon>
        <taxon>Methylococcales</taxon>
        <taxon>Methylococcaceae</taxon>
        <taxon>Methylovulum</taxon>
    </lineage>
</organism>
<dbReference type="EMBL" id="PGFZ01000007">
    <property type="protein sequence ID" value="POZ51179.1"/>
    <property type="molecule type" value="Genomic_DNA"/>
</dbReference>
<dbReference type="RefSeq" id="WP_103974902.1">
    <property type="nucleotide sequence ID" value="NZ_PGFZ01000007.1"/>
</dbReference>
<feature type="domain" description="DUF5710" evidence="1">
    <location>
        <begin position="13"/>
        <end position="44"/>
    </location>
</feature>
<accession>A0A2S5CK28</accession>